<organism evidence="3 4">
    <name type="scientific">Hydrogenobacter thermophilus (strain DSM 6534 / IAM 12695 / TK-6)</name>
    <dbReference type="NCBI Taxonomy" id="608538"/>
    <lineage>
        <taxon>Bacteria</taxon>
        <taxon>Pseudomonadati</taxon>
        <taxon>Aquificota</taxon>
        <taxon>Aquificia</taxon>
        <taxon>Aquificales</taxon>
        <taxon>Aquificaceae</taxon>
        <taxon>Hydrogenobacter</taxon>
    </lineage>
</organism>
<dbReference type="InterPro" id="IPR025857">
    <property type="entry name" value="MacB_PCD"/>
</dbReference>
<feature type="domain" description="MacB-like periplasmic core" evidence="2">
    <location>
        <begin position="17"/>
        <end position="227"/>
    </location>
</feature>
<dbReference type="Pfam" id="PF12704">
    <property type="entry name" value="MacB_PCD"/>
    <property type="match status" value="1"/>
</dbReference>
<feature type="transmembrane region" description="Helical" evidence="1">
    <location>
        <begin position="20"/>
        <end position="40"/>
    </location>
</feature>
<protein>
    <submittedName>
        <fullName evidence="3">Putative permease</fullName>
    </submittedName>
</protein>
<sequence length="396" mass="44597">MGKVFSIAIKDILNRPTTLYVSLVILLIINLVSITIGVSLKVKESTINTLTKLGYTFSVYPKNFTPSNVEEIGFVKLKKINDTTIDYTKDAFIPRESVDKIYNLIKKYDNNALLLPRLYVRVNVLYKRIPLNLTLAGVDFNIERKARPFLGLIAGSLPANKENILIGAAVAKKISVNDNLVIMGKTFTVSGIYEYTGTIDDFLVFVDLHELQSLYNTYQLSLINVSSSKLDATPNLLNELISRIENTIPNVKIVVPKQLAELKIKFIDKIILITIVSCLVLIPLGIIFLYISVYFDIKAKERTINVLSIFWGYNRHIGTFLLIQYGMITLISMILALLTSYIGKILITKNILNMVIVRLEFSDLQLIIAVAVISILIIVLIVSLHYKAKKEVKFYG</sequence>
<dbReference type="InterPro" id="IPR050250">
    <property type="entry name" value="Macrolide_Exporter_MacB"/>
</dbReference>
<feature type="transmembrane region" description="Helical" evidence="1">
    <location>
        <begin position="317"/>
        <end position="343"/>
    </location>
</feature>
<dbReference type="Proteomes" id="UP000002574">
    <property type="component" value="Chromosome"/>
</dbReference>
<evidence type="ECO:0000313" key="4">
    <source>
        <dbReference type="Proteomes" id="UP000002574"/>
    </source>
</evidence>
<feature type="transmembrane region" description="Helical" evidence="1">
    <location>
        <begin position="364"/>
        <end position="386"/>
    </location>
</feature>
<proteinExistence type="predicted"/>
<dbReference type="STRING" id="608538.HTH_1024"/>
<evidence type="ECO:0000256" key="1">
    <source>
        <dbReference type="SAM" id="Phobius"/>
    </source>
</evidence>
<dbReference type="KEGG" id="hte:Hydth_1020"/>
<evidence type="ECO:0000313" key="3">
    <source>
        <dbReference type="EMBL" id="BAI69482.1"/>
    </source>
</evidence>
<dbReference type="KEGG" id="hth:HTH_1024"/>
<dbReference type="AlphaFoldDB" id="D3DI30"/>
<keyword evidence="1" id="KW-1133">Transmembrane helix</keyword>
<feature type="transmembrane region" description="Helical" evidence="1">
    <location>
        <begin position="270"/>
        <end position="297"/>
    </location>
</feature>
<name>D3DI30_HYDTT</name>
<keyword evidence="1" id="KW-0472">Membrane</keyword>
<keyword evidence="1" id="KW-0812">Transmembrane</keyword>
<dbReference type="OrthoDB" id="239678at2"/>
<evidence type="ECO:0000259" key="2">
    <source>
        <dbReference type="Pfam" id="PF12704"/>
    </source>
</evidence>
<dbReference type="RefSeq" id="WP_012963662.1">
    <property type="nucleotide sequence ID" value="NC_013799.1"/>
</dbReference>
<dbReference type="PANTHER" id="PTHR30572">
    <property type="entry name" value="MEMBRANE COMPONENT OF TRANSPORTER-RELATED"/>
    <property type="match status" value="1"/>
</dbReference>
<dbReference type="EMBL" id="AP011112">
    <property type="protein sequence ID" value="BAI69482.1"/>
    <property type="molecule type" value="Genomic_DNA"/>
</dbReference>
<reference evidence="3 4" key="1">
    <citation type="journal article" date="2010" name="J. Bacteriol.">
        <title>Complete genome sequence of the thermophilic, obligately chemolithoautotrophic hydrogen-oxidizing bacterium Hydrogenobacter thermophilus TK-6.</title>
        <authorList>
            <person name="Arai H."/>
            <person name="Kanbe H."/>
            <person name="Ishii M."/>
            <person name="Igarashi Y."/>
        </authorList>
    </citation>
    <scope>NUCLEOTIDE SEQUENCE [LARGE SCALE GENOMIC DNA]</scope>
    <source>
        <strain evidence="4">DSM 6534 / IAM 12695 / TK-6 [Tokyo]</strain>
    </source>
</reference>
<dbReference type="GO" id="GO:0005886">
    <property type="term" value="C:plasma membrane"/>
    <property type="evidence" value="ECO:0007669"/>
    <property type="project" value="TreeGrafter"/>
</dbReference>
<keyword evidence="4" id="KW-1185">Reference proteome</keyword>
<dbReference type="PANTHER" id="PTHR30572:SF4">
    <property type="entry name" value="ABC TRANSPORTER PERMEASE YTRF"/>
    <property type="match status" value="1"/>
</dbReference>
<accession>D3DI30</accession>
<dbReference type="eggNOG" id="COG0577">
    <property type="taxonomic scope" value="Bacteria"/>
</dbReference>
<dbReference type="GO" id="GO:0022857">
    <property type="term" value="F:transmembrane transporter activity"/>
    <property type="evidence" value="ECO:0007669"/>
    <property type="project" value="TreeGrafter"/>
</dbReference>
<gene>
    <name evidence="3" type="ordered locus">HTH_1024</name>
</gene>